<proteinExistence type="predicted"/>
<dbReference type="EMBL" id="UOFT01000043">
    <property type="protein sequence ID" value="VAW95247.1"/>
    <property type="molecule type" value="Genomic_DNA"/>
</dbReference>
<evidence type="ECO:0000259" key="1">
    <source>
        <dbReference type="Pfam" id="PF01584"/>
    </source>
</evidence>
<dbReference type="SUPFAM" id="SSF50341">
    <property type="entry name" value="CheW-like"/>
    <property type="match status" value="1"/>
</dbReference>
<feature type="domain" description="Chemoreceptor zinc-binding" evidence="2">
    <location>
        <begin position="100"/>
        <end position="163"/>
    </location>
</feature>
<protein>
    <recommendedName>
        <fullName evidence="4">CheW-like domain-containing protein</fullName>
    </recommendedName>
</protein>
<organism evidence="3">
    <name type="scientific">hydrothermal vent metagenome</name>
    <dbReference type="NCBI Taxonomy" id="652676"/>
    <lineage>
        <taxon>unclassified sequences</taxon>
        <taxon>metagenomes</taxon>
        <taxon>ecological metagenomes</taxon>
    </lineage>
</organism>
<name>A0A3B1A6L9_9ZZZZ</name>
<feature type="domain" description="CheW-like" evidence="1">
    <location>
        <begin position="20"/>
        <end position="96"/>
    </location>
</feature>
<dbReference type="GO" id="GO:0007165">
    <property type="term" value="P:signal transduction"/>
    <property type="evidence" value="ECO:0007669"/>
    <property type="project" value="InterPro"/>
</dbReference>
<dbReference type="Gene3D" id="1.20.120.30">
    <property type="entry name" value="Aspartate receptor, ligand-binding domain"/>
    <property type="match status" value="1"/>
</dbReference>
<dbReference type="GO" id="GO:0006935">
    <property type="term" value="P:chemotaxis"/>
    <property type="evidence" value="ECO:0007669"/>
    <property type="project" value="InterPro"/>
</dbReference>
<dbReference type="InterPro" id="IPR025991">
    <property type="entry name" value="Chemoreceptor_zinc-bind_dom"/>
</dbReference>
<dbReference type="Pfam" id="PF13682">
    <property type="entry name" value="CZB"/>
    <property type="match status" value="1"/>
</dbReference>
<dbReference type="AlphaFoldDB" id="A0A3B1A6L9"/>
<reference evidence="3" key="1">
    <citation type="submission" date="2018-06" db="EMBL/GenBank/DDBJ databases">
        <authorList>
            <person name="Zhirakovskaya E."/>
        </authorList>
    </citation>
    <scope>NUCLEOTIDE SEQUENCE</scope>
</reference>
<accession>A0A3B1A6L9</accession>
<sequence>MNIAAANQPIIDNESEVLTVFTFWIGDELFAINIENILSVTQDLDKLLQPPVKSRGLMGVINYMDEPVAVYNFAEMLNISSTRQIKSGLVELLNEREQDHIDWVDALEKSLKENIPFDKARDPHMCVFGKWYDKFTSRDEALMDIMKHFDKPHKEIHALADELLDLKNNGQLDEALEKLRIARLTNLNHLIKYFSHARSQIEESLHTVVINITNDGVKPLVALKIDEIHEVMNFSQSDLRGLERMGLDVVLEMEGLFKGYLGSDDNSSSCLLLDTSNLLVNVKAL</sequence>
<gene>
    <name evidence="3" type="ORF">MNBD_GAMMA23-1680</name>
</gene>
<dbReference type="InterPro" id="IPR002545">
    <property type="entry name" value="CheW-lke_dom"/>
</dbReference>
<evidence type="ECO:0000313" key="3">
    <source>
        <dbReference type="EMBL" id="VAW95247.1"/>
    </source>
</evidence>
<dbReference type="InterPro" id="IPR036061">
    <property type="entry name" value="CheW-like_dom_sf"/>
</dbReference>
<evidence type="ECO:0000259" key="2">
    <source>
        <dbReference type="Pfam" id="PF13682"/>
    </source>
</evidence>
<evidence type="ECO:0008006" key="4">
    <source>
        <dbReference type="Google" id="ProtNLM"/>
    </source>
</evidence>
<dbReference type="Pfam" id="PF01584">
    <property type="entry name" value="CheW"/>
    <property type="match status" value="1"/>
</dbReference>